<dbReference type="CDD" id="cd04301">
    <property type="entry name" value="NAT_SF"/>
    <property type="match status" value="1"/>
</dbReference>
<evidence type="ECO:0000313" key="3">
    <source>
        <dbReference type="Proteomes" id="UP000191680"/>
    </source>
</evidence>
<comment type="caution">
    <text evidence="2">The sequence shown here is derived from an EMBL/GenBank/DDBJ whole genome shotgun (WGS) entry which is preliminary data.</text>
</comment>
<dbReference type="PANTHER" id="PTHR43415:SF3">
    <property type="entry name" value="GNAT-FAMILY ACETYLTRANSFERASE"/>
    <property type="match status" value="1"/>
</dbReference>
<dbReference type="InterPro" id="IPR000182">
    <property type="entry name" value="GNAT_dom"/>
</dbReference>
<dbReference type="AlphaFoldDB" id="A0A1V6LT89"/>
<dbReference type="PROSITE" id="PS51186">
    <property type="entry name" value="GNAT"/>
    <property type="match status" value="1"/>
</dbReference>
<reference evidence="2 3" key="1">
    <citation type="submission" date="2016-12" db="EMBL/GenBank/DDBJ databases">
        <authorList>
            <person name="Song W.-J."/>
            <person name="Kurnit D.M."/>
        </authorList>
    </citation>
    <scope>NUCLEOTIDE SEQUENCE [LARGE SCALE GENOMIC DNA]</scope>
    <source>
        <strain evidence="2 3">HSG9</strain>
    </source>
</reference>
<dbReference type="SUPFAM" id="SSF55729">
    <property type="entry name" value="Acyl-CoA N-acyltransferases (Nat)"/>
    <property type="match status" value="1"/>
</dbReference>
<evidence type="ECO:0000259" key="1">
    <source>
        <dbReference type="PROSITE" id="PS51186"/>
    </source>
</evidence>
<organism evidence="2 3">
    <name type="scientific">Croceivirga radicis</name>
    <dbReference type="NCBI Taxonomy" id="1929488"/>
    <lineage>
        <taxon>Bacteria</taxon>
        <taxon>Pseudomonadati</taxon>
        <taxon>Bacteroidota</taxon>
        <taxon>Flavobacteriia</taxon>
        <taxon>Flavobacteriales</taxon>
        <taxon>Flavobacteriaceae</taxon>
        <taxon>Croceivirga</taxon>
    </lineage>
</organism>
<dbReference type="PANTHER" id="PTHR43415">
    <property type="entry name" value="SPERMIDINE N(1)-ACETYLTRANSFERASE"/>
    <property type="match status" value="1"/>
</dbReference>
<evidence type="ECO:0000313" key="2">
    <source>
        <dbReference type="EMBL" id="OQD43400.1"/>
    </source>
</evidence>
<dbReference type="InterPro" id="IPR016181">
    <property type="entry name" value="Acyl_CoA_acyltransferase"/>
</dbReference>
<protein>
    <submittedName>
        <fullName evidence="2">GNAT family N-acetyltransferase</fullName>
    </submittedName>
</protein>
<keyword evidence="2" id="KW-0808">Transferase</keyword>
<name>A0A1V6LT89_9FLAO</name>
<accession>A0A1V6LT89</accession>
<dbReference type="GO" id="GO:0016747">
    <property type="term" value="F:acyltransferase activity, transferring groups other than amino-acyl groups"/>
    <property type="evidence" value="ECO:0007669"/>
    <property type="project" value="InterPro"/>
</dbReference>
<proteinExistence type="predicted"/>
<dbReference type="RefSeq" id="WP_080318494.1">
    <property type="nucleotide sequence ID" value="NZ_MTBC01000003.1"/>
</dbReference>
<dbReference type="Pfam" id="PF13302">
    <property type="entry name" value="Acetyltransf_3"/>
    <property type="match status" value="1"/>
</dbReference>
<dbReference type="EMBL" id="MTBC01000003">
    <property type="protein sequence ID" value="OQD43400.1"/>
    <property type="molecule type" value="Genomic_DNA"/>
</dbReference>
<dbReference type="Proteomes" id="UP000191680">
    <property type="component" value="Unassembled WGS sequence"/>
</dbReference>
<sequence>MLKLAGDQVFLRALESSDIDFLYQVENDMAIWELSGTLAPYSKELLRQYIDSAHMDIYEAKQLRLCICENGTGTALGFVDLFDFEPCHKRVGVGIIIYRVDFQNKGIGSEALRLVEDYCFQILDLHQIYANVLEENQKSNYVFTKLGYQKVGIKKDWIYFNKEFKNEILYQKIRA</sequence>
<gene>
    <name evidence="2" type="ORF">BUL40_06105</name>
</gene>
<dbReference type="OrthoDB" id="893030at2"/>
<feature type="domain" description="N-acetyltransferase" evidence="1">
    <location>
        <begin position="9"/>
        <end position="165"/>
    </location>
</feature>
<keyword evidence="3" id="KW-1185">Reference proteome</keyword>
<dbReference type="Gene3D" id="3.40.630.30">
    <property type="match status" value="1"/>
</dbReference>